<proteinExistence type="predicted"/>
<feature type="compositionally biased region" description="Basic and acidic residues" evidence="1">
    <location>
        <begin position="33"/>
        <end position="60"/>
    </location>
</feature>
<keyword evidence="4" id="KW-1185">Reference proteome</keyword>
<evidence type="ECO:0000256" key="1">
    <source>
        <dbReference type="SAM" id="MobiDB-lite"/>
    </source>
</evidence>
<dbReference type="Pfam" id="PF01609">
    <property type="entry name" value="DDE_Tnp_1"/>
    <property type="match status" value="1"/>
</dbReference>
<dbReference type="InterPro" id="IPR002559">
    <property type="entry name" value="Transposase_11"/>
</dbReference>
<protein>
    <recommendedName>
        <fullName evidence="2">Transposase IS4-like domain-containing protein</fullName>
    </recommendedName>
</protein>
<organism evidence="3 4">
    <name type="scientific">Actinocorallia longicatena</name>
    <dbReference type="NCBI Taxonomy" id="111803"/>
    <lineage>
        <taxon>Bacteria</taxon>
        <taxon>Bacillati</taxon>
        <taxon>Actinomycetota</taxon>
        <taxon>Actinomycetes</taxon>
        <taxon>Streptosporangiales</taxon>
        <taxon>Thermomonosporaceae</taxon>
        <taxon>Actinocorallia</taxon>
    </lineage>
</organism>
<evidence type="ECO:0000313" key="4">
    <source>
        <dbReference type="Proteomes" id="UP001501237"/>
    </source>
</evidence>
<gene>
    <name evidence="3" type="ORF">GCM10010468_21620</name>
</gene>
<name>A0ABP6Q602_9ACTN</name>
<dbReference type="Proteomes" id="UP001501237">
    <property type="component" value="Unassembled WGS sequence"/>
</dbReference>
<evidence type="ECO:0000313" key="3">
    <source>
        <dbReference type="EMBL" id="GAA3206173.1"/>
    </source>
</evidence>
<sequence length="200" mass="22948">MWTPPPPVRIMTRRGCGWIPGSWTRWRRRSTPKKGDGEEQKPRNDDGDEREGTGRDDTGRQRRRRLIRLRTALLGRSLGGLTTKPHLASGRRCRPLSFVLTAGQAADSPQFKKVIAHIKIRGRMGRPRTRPDAIAGDKACSSRGNRAYLRKRRTKAVIPIKKDQDANRRRKLPRRTPPPRSPHLDPQPPTHLKIQTRHRP</sequence>
<feature type="region of interest" description="Disordered" evidence="1">
    <location>
        <begin position="155"/>
        <end position="200"/>
    </location>
</feature>
<comment type="caution">
    <text evidence="3">The sequence shown here is derived from an EMBL/GenBank/DDBJ whole genome shotgun (WGS) entry which is preliminary data.</text>
</comment>
<feature type="domain" description="Transposase IS4-like" evidence="2">
    <location>
        <begin position="83"/>
        <end position="175"/>
    </location>
</feature>
<accession>A0ABP6Q602</accession>
<feature type="compositionally biased region" description="Pro residues" evidence="1">
    <location>
        <begin position="175"/>
        <end position="189"/>
    </location>
</feature>
<reference evidence="4" key="1">
    <citation type="journal article" date="2019" name="Int. J. Syst. Evol. Microbiol.">
        <title>The Global Catalogue of Microorganisms (GCM) 10K type strain sequencing project: providing services to taxonomists for standard genome sequencing and annotation.</title>
        <authorList>
            <consortium name="The Broad Institute Genomics Platform"/>
            <consortium name="The Broad Institute Genome Sequencing Center for Infectious Disease"/>
            <person name="Wu L."/>
            <person name="Ma J."/>
        </authorList>
    </citation>
    <scope>NUCLEOTIDE SEQUENCE [LARGE SCALE GENOMIC DNA]</scope>
    <source>
        <strain evidence="4">JCM 9377</strain>
    </source>
</reference>
<feature type="region of interest" description="Disordered" evidence="1">
    <location>
        <begin position="1"/>
        <end position="64"/>
    </location>
</feature>
<dbReference type="EMBL" id="BAAAUV010000004">
    <property type="protein sequence ID" value="GAA3206173.1"/>
    <property type="molecule type" value="Genomic_DNA"/>
</dbReference>
<evidence type="ECO:0000259" key="2">
    <source>
        <dbReference type="Pfam" id="PF01609"/>
    </source>
</evidence>